<evidence type="ECO:0000313" key="2">
    <source>
        <dbReference type="EMBL" id="KAL1837208.1"/>
    </source>
</evidence>
<evidence type="ECO:0000313" key="3">
    <source>
        <dbReference type="Proteomes" id="UP001583172"/>
    </source>
</evidence>
<protein>
    <submittedName>
        <fullName evidence="2">Uncharacterized protein</fullName>
    </submittedName>
</protein>
<dbReference type="PANTHER" id="PTHR40636:SF1">
    <property type="entry name" value="CSBD-LIKE DOMAIN-CONTAINING PROTEIN"/>
    <property type="match status" value="1"/>
</dbReference>
<evidence type="ECO:0000256" key="1">
    <source>
        <dbReference type="SAM" id="MobiDB-lite"/>
    </source>
</evidence>
<gene>
    <name evidence="2" type="ORF">VTJ49DRAFT_4159</name>
</gene>
<proteinExistence type="predicted"/>
<organism evidence="2 3">
    <name type="scientific">Humicola insolens</name>
    <name type="common">Soft-rot fungus</name>
    <dbReference type="NCBI Taxonomy" id="85995"/>
    <lineage>
        <taxon>Eukaryota</taxon>
        <taxon>Fungi</taxon>
        <taxon>Dikarya</taxon>
        <taxon>Ascomycota</taxon>
        <taxon>Pezizomycotina</taxon>
        <taxon>Sordariomycetes</taxon>
        <taxon>Sordariomycetidae</taxon>
        <taxon>Sordariales</taxon>
        <taxon>Chaetomiaceae</taxon>
        <taxon>Mycothermus</taxon>
    </lineage>
</organism>
<sequence>MSGTEKTANTDSGATGAAKTVTSTLGNTTGSLLNTVGGETVNAATGGLGKPVGDAVSNVGTSVEAGVGSVAQGTKDAGEWKTPAGGK</sequence>
<feature type="region of interest" description="Disordered" evidence="1">
    <location>
        <begin position="1"/>
        <end position="32"/>
    </location>
</feature>
<dbReference type="PANTHER" id="PTHR40636">
    <property type="entry name" value="CSBD-LIKE DOMAIN-CONTAINING PROTEIN"/>
    <property type="match status" value="1"/>
</dbReference>
<keyword evidence="3" id="KW-1185">Reference proteome</keyword>
<accession>A0ABR3V631</accession>
<feature type="compositionally biased region" description="Polar residues" evidence="1">
    <location>
        <begin position="1"/>
        <end position="13"/>
    </location>
</feature>
<feature type="compositionally biased region" description="Low complexity" evidence="1">
    <location>
        <begin position="20"/>
        <end position="32"/>
    </location>
</feature>
<reference evidence="2 3" key="1">
    <citation type="journal article" date="2024" name="Commun. Biol.">
        <title>Comparative genomic analysis of thermophilic fungi reveals convergent evolutionary adaptations and gene losses.</title>
        <authorList>
            <person name="Steindorff A.S."/>
            <person name="Aguilar-Pontes M.V."/>
            <person name="Robinson A.J."/>
            <person name="Andreopoulos B."/>
            <person name="LaButti K."/>
            <person name="Kuo A."/>
            <person name="Mondo S."/>
            <person name="Riley R."/>
            <person name="Otillar R."/>
            <person name="Haridas S."/>
            <person name="Lipzen A."/>
            <person name="Grimwood J."/>
            <person name="Schmutz J."/>
            <person name="Clum A."/>
            <person name="Reid I.D."/>
            <person name="Moisan M.C."/>
            <person name="Butler G."/>
            <person name="Nguyen T.T.M."/>
            <person name="Dewar K."/>
            <person name="Conant G."/>
            <person name="Drula E."/>
            <person name="Henrissat B."/>
            <person name="Hansel C."/>
            <person name="Singer S."/>
            <person name="Hutchinson M.I."/>
            <person name="de Vries R.P."/>
            <person name="Natvig D.O."/>
            <person name="Powell A.J."/>
            <person name="Tsang A."/>
            <person name="Grigoriev I.V."/>
        </authorList>
    </citation>
    <scope>NUCLEOTIDE SEQUENCE [LARGE SCALE GENOMIC DNA]</scope>
    <source>
        <strain evidence="2 3">CBS 620.91</strain>
    </source>
</reference>
<dbReference type="Proteomes" id="UP001583172">
    <property type="component" value="Unassembled WGS sequence"/>
</dbReference>
<comment type="caution">
    <text evidence="2">The sequence shown here is derived from an EMBL/GenBank/DDBJ whole genome shotgun (WGS) entry which is preliminary data.</text>
</comment>
<name>A0ABR3V631_HUMIN</name>
<dbReference type="EMBL" id="JAZGSY010000318">
    <property type="protein sequence ID" value="KAL1837208.1"/>
    <property type="molecule type" value="Genomic_DNA"/>
</dbReference>